<gene>
    <name evidence="1" type="ORF">HAX54_046024</name>
</gene>
<dbReference type="Proteomes" id="UP000823775">
    <property type="component" value="Unassembled WGS sequence"/>
</dbReference>
<organism evidence="1 2">
    <name type="scientific">Datura stramonium</name>
    <name type="common">Jimsonweed</name>
    <name type="synonym">Common thornapple</name>
    <dbReference type="NCBI Taxonomy" id="4076"/>
    <lineage>
        <taxon>Eukaryota</taxon>
        <taxon>Viridiplantae</taxon>
        <taxon>Streptophyta</taxon>
        <taxon>Embryophyta</taxon>
        <taxon>Tracheophyta</taxon>
        <taxon>Spermatophyta</taxon>
        <taxon>Magnoliopsida</taxon>
        <taxon>eudicotyledons</taxon>
        <taxon>Gunneridae</taxon>
        <taxon>Pentapetalae</taxon>
        <taxon>asterids</taxon>
        <taxon>lamiids</taxon>
        <taxon>Solanales</taxon>
        <taxon>Solanaceae</taxon>
        <taxon>Solanoideae</taxon>
        <taxon>Datureae</taxon>
        <taxon>Datura</taxon>
    </lineage>
</organism>
<protein>
    <submittedName>
        <fullName evidence="1">Uncharacterized protein</fullName>
    </submittedName>
</protein>
<reference evidence="1 2" key="1">
    <citation type="journal article" date="2021" name="BMC Genomics">
        <title>Datura genome reveals duplications of psychoactive alkaloid biosynthetic genes and high mutation rate following tissue culture.</title>
        <authorList>
            <person name="Rajewski A."/>
            <person name="Carter-House D."/>
            <person name="Stajich J."/>
            <person name="Litt A."/>
        </authorList>
    </citation>
    <scope>NUCLEOTIDE SEQUENCE [LARGE SCALE GENOMIC DNA]</scope>
    <source>
        <strain evidence="1">AR-01</strain>
    </source>
</reference>
<comment type="caution">
    <text evidence="1">The sequence shown here is derived from an EMBL/GenBank/DDBJ whole genome shotgun (WGS) entry which is preliminary data.</text>
</comment>
<keyword evidence="2" id="KW-1185">Reference proteome</keyword>
<sequence length="80" mass="9254">PGYGMEEKDNENDKKERILYYFSSFAGKDEGSVIGILVCFCEREGCGRDMGEIYGWLLLLRSKRGKRRERSTIYVISYVA</sequence>
<proteinExistence type="predicted"/>
<dbReference type="EMBL" id="JACEIK010007200">
    <property type="protein sequence ID" value="MCE3049870.1"/>
    <property type="molecule type" value="Genomic_DNA"/>
</dbReference>
<accession>A0ABS8WKA4</accession>
<evidence type="ECO:0000313" key="1">
    <source>
        <dbReference type="EMBL" id="MCE3049870.1"/>
    </source>
</evidence>
<evidence type="ECO:0000313" key="2">
    <source>
        <dbReference type="Proteomes" id="UP000823775"/>
    </source>
</evidence>
<feature type="non-terminal residue" evidence="1">
    <location>
        <position position="80"/>
    </location>
</feature>
<feature type="non-terminal residue" evidence="1">
    <location>
        <position position="1"/>
    </location>
</feature>
<name>A0ABS8WKA4_DATST</name>